<gene>
    <name evidence="8" type="ORF">MED297_00795</name>
</gene>
<organism evidence="8 9">
    <name type="scientific">Reinekea blandensis MED297</name>
    <dbReference type="NCBI Taxonomy" id="314283"/>
    <lineage>
        <taxon>Bacteria</taxon>
        <taxon>Pseudomonadati</taxon>
        <taxon>Pseudomonadota</taxon>
        <taxon>Gammaproteobacteria</taxon>
        <taxon>Oceanospirillales</taxon>
        <taxon>Saccharospirillaceae</taxon>
        <taxon>Reinekea</taxon>
    </lineage>
</organism>
<sequence>MINGAHQSLQICVFTISDNRIREALLKAHQRGVEVRIITDNDKTEDKGSDIDWLAEQGVPVRVDRTRHHMHHKFVIADARQIATGSFNWTVSATRYNHENILLLNDESVIRDFAAEFESLWREFA</sequence>
<keyword evidence="5" id="KW-0442">Lipid degradation</keyword>
<dbReference type="InterPro" id="IPR025202">
    <property type="entry name" value="PLD-like_dom"/>
</dbReference>
<dbReference type="SUPFAM" id="SSF56024">
    <property type="entry name" value="Phospholipase D/nuclease"/>
    <property type="match status" value="1"/>
</dbReference>
<feature type="domain" description="Phospholipase D-like" evidence="7">
    <location>
        <begin position="1"/>
        <end position="121"/>
    </location>
</feature>
<evidence type="ECO:0000256" key="4">
    <source>
        <dbReference type="ARBA" id="ARBA00022801"/>
    </source>
</evidence>
<dbReference type="GO" id="GO:0016891">
    <property type="term" value="F:RNA endonuclease activity producing 5'-phosphomonoesters, hydrolytic mechanism"/>
    <property type="evidence" value="ECO:0007669"/>
    <property type="project" value="TreeGrafter"/>
</dbReference>
<proteinExistence type="inferred from homology"/>
<dbReference type="Pfam" id="PF13091">
    <property type="entry name" value="PLDc_2"/>
    <property type="match status" value="1"/>
</dbReference>
<protein>
    <recommendedName>
        <fullName evidence="3">phospholipase D</fullName>
        <ecNumber evidence="3">3.1.4.4</ecNumber>
    </recommendedName>
</protein>
<dbReference type="EMBL" id="AAOE01000004">
    <property type="protein sequence ID" value="EAR10314.1"/>
    <property type="molecule type" value="Genomic_DNA"/>
</dbReference>
<evidence type="ECO:0000313" key="8">
    <source>
        <dbReference type="EMBL" id="EAR10314.1"/>
    </source>
</evidence>
<comment type="similarity">
    <text evidence="2">Belongs to the phospholipase D family.</text>
</comment>
<evidence type="ECO:0000256" key="3">
    <source>
        <dbReference type="ARBA" id="ARBA00012027"/>
    </source>
</evidence>
<dbReference type="EC" id="3.1.4.4" evidence="3"/>
<comment type="catalytic activity">
    <reaction evidence="1">
        <text>a 1,2-diacyl-sn-glycero-3-phosphocholine + H2O = a 1,2-diacyl-sn-glycero-3-phosphate + choline + H(+)</text>
        <dbReference type="Rhea" id="RHEA:14445"/>
        <dbReference type="ChEBI" id="CHEBI:15354"/>
        <dbReference type="ChEBI" id="CHEBI:15377"/>
        <dbReference type="ChEBI" id="CHEBI:15378"/>
        <dbReference type="ChEBI" id="CHEBI:57643"/>
        <dbReference type="ChEBI" id="CHEBI:58608"/>
        <dbReference type="EC" id="3.1.4.4"/>
    </reaction>
</comment>
<keyword evidence="9" id="KW-1185">Reference proteome</keyword>
<evidence type="ECO:0000256" key="5">
    <source>
        <dbReference type="ARBA" id="ARBA00022963"/>
    </source>
</evidence>
<dbReference type="HOGENOM" id="CLU_080814_0_2_6"/>
<accession>A4BBH9</accession>
<dbReference type="InterPro" id="IPR051406">
    <property type="entry name" value="PLD_domain"/>
</dbReference>
<evidence type="ECO:0000256" key="6">
    <source>
        <dbReference type="ARBA" id="ARBA00023098"/>
    </source>
</evidence>
<dbReference type="AlphaFoldDB" id="A4BBH9"/>
<dbReference type="STRING" id="314283.MED297_00795"/>
<dbReference type="PANTHER" id="PTHR43856:SF1">
    <property type="entry name" value="MITOCHONDRIAL CARDIOLIPIN HYDROLASE"/>
    <property type="match status" value="1"/>
</dbReference>
<dbReference type="GO" id="GO:0004630">
    <property type="term" value="F:phospholipase D activity"/>
    <property type="evidence" value="ECO:0007669"/>
    <property type="project" value="UniProtKB-EC"/>
</dbReference>
<dbReference type="CDD" id="cd09171">
    <property type="entry name" value="PLDc_vPLD6_like"/>
    <property type="match status" value="1"/>
</dbReference>
<dbReference type="GO" id="GO:0016042">
    <property type="term" value="P:lipid catabolic process"/>
    <property type="evidence" value="ECO:0007669"/>
    <property type="project" value="UniProtKB-KW"/>
</dbReference>
<dbReference type="Proteomes" id="UP000005953">
    <property type="component" value="Unassembled WGS sequence"/>
</dbReference>
<evidence type="ECO:0000256" key="2">
    <source>
        <dbReference type="ARBA" id="ARBA00008664"/>
    </source>
</evidence>
<reference evidence="8 9" key="1">
    <citation type="submission" date="2006-02" db="EMBL/GenBank/DDBJ databases">
        <authorList>
            <person name="Pinhassi J."/>
            <person name="Pedros-Alio C."/>
            <person name="Ferriera S."/>
            <person name="Johnson J."/>
            <person name="Kravitz S."/>
            <person name="Halpern A."/>
            <person name="Remington K."/>
            <person name="Beeson K."/>
            <person name="Tran B."/>
            <person name="Rogers Y.-H."/>
            <person name="Friedman R."/>
            <person name="Venter J.C."/>
        </authorList>
    </citation>
    <scope>NUCLEOTIDE SEQUENCE [LARGE SCALE GENOMIC DNA]</scope>
    <source>
        <strain evidence="8 9">MED297</strain>
    </source>
</reference>
<evidence type="ECO:0000259" key="7">
    <source>
        <dbReference type="Pfam" id="PF13091"/>
    </source>
</evidence>
<keyword evidence="6" id="KW-0443">Lipid metabolism</keyword>
<name>A4BBH9_9GAMM</name>
<comment type="caution">
    <text evidence="8">The sequence shown here is derived from an EMBL/GenBank/DDBJ whole genome shotgun (WGS) entry which is preliminary data.</text>
</comment>
<evidence type="ECO:0000256" key="1">
    <source>
        <dbReference type="ARBA" id="ARBA00000798"/>
    </source>
</evidence>
<dbReference type="Gene3D" id="3.30.870.10">
    <property type="entry name" value="Endonuclease Chain A"/>
    <property type="match status" value="1"/>
</dbReference>
<keyword evidence="4" id="KW-0378">Hydrolase</keyword>
<evidence type="ECO:0000313" key="9">
    <source>
        <dbReference type="Proteomes" id="UP000005953"/>
    </source>
</evidence>
<dbReference type="PANTHER" id="PTHR43856">
    <property type="entry name" value="CARDIOLIPIN HYDROLASE"/>
    <property type="match status" value="1"/>
</dbReference>